<dbReference type="Gene3D" id="3.40.50.300">
    <property type="entry name" value="P-loop containing nucleotide triphosphate hydrolases"/>
    <property type="match status" value="1"/>
</dbReference>
<proteinExistence type="predicted"/>
<dbReference type="SUPFAM" id="SSF52540">
    <property type="entry name" value="P-loop containing nucleoside triphosphate hydrolases"/>
    <property type="match status" value="1"/>
</dbReference>
<feature type="compositionally biased region" description="Basic and acidic residues" evidence="1">
    <location>
        <begin position="1165"/>
        <end position="1175"/>
    </location>
</feature>
<feature type="region of interest" description="Disordered" evidence="1">
    <location>
        <begin position="1209"/>
        <end position="1239"/>
    </location>
</feature>
<reference evidence="4" key="1">
    <citation type="submission" date="2021-01" db="EMBL/GenBank/DDBJ databases">
        <authorList>
            <person name="Corre E."/>
            <person name="Pelletier E."/>
            <person name="Niang G."/>
            <person name="Scheremetjew M."/>
            <person name="Finn R."/>
            <person name="Kale V."/>
            <person name="Holt S."/>
            <person name="Cochrane G."/>
            <person name="Meng A."/>
            <person name="Brown T."/>
            <person name="Cohen L."/>
        </authorList>
    </citation>
    <scope>NUCLEOTIDE SEQUENCE</scope>
    <source>
        <strain evidence="4">CCCM811</strain>
    </source>
</reference>
<feature type="compositionally biased region" description="Basic and acidic residues" evidence="1">
    <location>
        <begin position="869"/>
        <end position="900"/>
    </location>
</feature>
<dbReference type="InterPro" id="IPR056199">
    <property type="entry name" value="SPEF2_C"/>
</dbReference>
<feature type="domain" description="SPEF2 C-terminal" evidence="3">
    <location>
        <begin position="1376"/>
        <end position="1561"/>
    </location>
</feature>
<feature type="compositionally biased region" description="Basic and acidic residues" evidence="1">
    <location>
        <begin position="926"/>
        <end position="944"/>
    </location>
</feature>
<feature type="compositionally biased region" description="Basic and acidic residues" evidence="1">
    <location>
        <begin position="663"/>
        <end position="673"/>
    </location>
</feature>
<accession>A0A7S3ZE46</accession>
<feature type="region of interest" description="Disordered" evidence="1">
    <location>
        <begin position="142"/>
        <end position="161"/>
    </location>
</feature>
<feature type="region of interest" description="Disordered" evidence="1">
    <location>
        <begin position="1142"/>
        <end position="1175"/>
    </location>
</feature>
<feature type="region of interest" description="Disordered" evidence="1">
    <location>
        <begin position="649"/>
        <end position="679"/>
    </location>
</feature>
<protein>
    <recommendedName>
        <fullName evidence="5">Adenylate kinase</fullName>
    </recommendedName>
</protein>
<feature type="region of interest" description="Disordered" evidence="1">
    <location>
        <begin position="465"/>
        <end position="490"/>
    </location>
</feature>
<dbReference type="InterPro" id="IPR052634">
    <property type="entry name" value="Sperm_flagellar-bone_growth"/>
</dbReference>
<gene>
    <name evidence="4" type="ORF">LGLO00237_LOCUS32240</name>
</gene>
<evidence type="ECO:0008006" key="5">
    <source>
        <dbReference type="Google" id="ProtNLM"/>
    </source>
</evidence>
<organism evidence="4">
    <name type="scientific">Lotharella globosa</name>
    <dbReference type="NCBI Taxonomy" id="91324"/>
    <lineage>
        <taxon>Eukaryota</taxon>
        <taxon>Sar</taxon>
        <taxon>Rhizaria</taxon>
        <taxon>Cercozoa</taxon>
        <taxon>Chlorarachniophyceae</taxon>
        <taxon>Lotharella</taxon>
    </lineage>
</organism>
<feature type="compositionally biased region" description="Acidic residues" evidence="1">
    <location>
        <begin position="913"/>
        <end position="925"/>
    </location>
</feature>
<dbReference type="InterPro" id="IPR054517">
    <property type="entry name" value="SPEF2_D5"/>
</dbReference>
<dbReference type="EMBL" id="HBIV01046052">
    <property type="protein sequence ID" value="CAE0680454.1"/>
    <property type="molecule type" value="Transcribed_RNA"/>
</dbReference>
<dbReference type="Pfam" id="PF24082">
    <property type="entry name" value="SPEF2_C"/>
    <property type="match status" value="1"/>
</dbReference>
<feature type="domain" description="CPC1/SPEF2" evidence="2">
    <location>
        <begin position="247"/>
        <end position="379"/>
    </location>
</feature>
<feature type="compositionally biased region" description="Basic and acidic residues" evidence="1">
    <location>
        <begin position="466"/>
        <end position="475"/>
    </location>
</feature>
<evidence type="ECO:0000259" key="3">
    <source>
        <dbReference type="Pfam" id="PF24082"/>
    </source>
</evidence>
<name>A0A7S3ZE46_9EUKA</name>
<feature type="compositionally biased region" description="Basic and acidic residues" evidence="1">
    <location>
        <begin position="197"/>
        <end position="207"/>
    </location>
</feature>
<evidence type="ECO:0000313" key="4">
    <source>
        <dbReference type="EMBL" id="CAE0680454.1"/>
    </source>
</evidence>
<dbReference type="InterPro" id="IPR027417">
    <property type="entry name" value="P-loop_NTPase"/>
</dbReference>
<feature type="region of interest" description="Disordered" evidence="1">
    <location>
        <begin position="714"/>
        <end position="741"/>
    </location>
</feature>
<feature type="region of interest" description="Disordered" evidence="1">
    <location>
        <begin position="583"/>
        <end position="603"/>
    </location>
</feature>
<evidence type="ECO:0000259" key="2">
    <source>
        <dbReference type="Pfam" id="PF22946"/>
    </source>
</evidence>
<sequence>MQKKFFETQLTHTIHAQTKNERMEEHLKKFRDFKVRSDVQRQRLEEALYKLEQQEIQENRYARLETMKRKQRFQKEWEEQGIERWKENQRLARIRRQGELGFELTMKERRRRVKEASRLRDTMEMRSCIDDFERNLDRIGVQDDDESEAVAKEKEEDDLPPEECNSLLEMRERMKAKLPDPRSREIKAVQEMKDIRRRKEADRLARKERTKRRRKVLADQQATSDATEVEEMKITLLETLLVDCKRKRESGQEMWRMQQMKEIMKENARFRRRQIEEALEKERIEEINTGKAALDAVKAKQEAESRALLQRYQEIAQAKAAEKTKHNMIYCKQLALKIVEISAKAAAYRQLSSEQKSPDGLIPKQLWRDWTTLFVNFKPILPSKTMNQSDSDTLMKMQDKEGGLSLEDLKEATRVNDTINENASLLSIPQDGANVVVDAELQRYLNGEGKWRSTPVGCSTLTEVLTAKEGEDPPQLKRNPKDKKKANAEEKPIVDIPALHAEASQAPADFEDPIAAAVLAKIANIIHNTKKCDKKYPIVPKLPLTMCLLGRPYSGKKTQAEILQKRYGIVPIVLDTLIKEAVHSVPNPDDPNAKVPPKKGGTPEEQELAELINLGTEIKSTLEAGGEVSDKMSVSLVIAKINRLKRLREKAKAEATDEEVKEEAEKEDEKEQKGAQIKELPEGLKASEIGGWCLIGFPQTKKQAEIFEKNLSGFDMEDQKGAPKSKLAPPAQEEQRNLETDPYPSGIDIVFRFDCTHPMLLSRVMGQLTDPETGNVYHTLSRPPPDNPEIRKRLTPPLEHDSATSKLSTQVVYYDEQTKDLEQWFSCFGILRPIDVDSNDQPLGQSSEFVADAVSEVVENLLKKRVEAEQNAQKTEEEKAKAEADSKQKHEDAVDKEFSSKKKKVQAANGEAAADEETKEEEGKEDDGKKGEAEGDSKTAEPKLDPAQAVQAIGKYNLEPSIARVLDMGWSKIENRFIQRFAKVTKALQAQKIVQVKHYAKTRENFRSFLKRPANSKTFRIEDFQSDFNGIHMDLRGDPSAKAELHQRVDELAEELWEMTKVRKNEALDELLSILKQGWVERQTYLLTVHCAILMTLEAQRYQGILRIATDFFKSCLGLPLDLSSNGDDNSEPFLSVLEDTAYAPGEEKEDNKGAKGGKGKGKKKAEPQERNVEQEISDVKMEYDYLTPLKKSMDEILSYLMPSEDPSFKLTEQEAPDPKAKGVAPKKKGKKGAEQKKSEALEELKVHVQQATKRAERLLAGVVESQNVQFVQRIRRIFQFCVSIIEEMKKALFQQEYPNLKRDITNRIKGESGAIDTLCEVVRDSIENATPVYHRLLLQGEDIFIDEKHVVKPIPQVPKSSLFDFLSDAALRGRFTPRQLLVLANHFRLDFPSGFVTIPQGVKMLVALARTSYAANPQEGLPQEWRHYSPSKFTALLDLFAPLTISTVVNWREFIVRLSLGVNVMPPTSSELGTLVKAFHAKDQEKTTLVDEKAFTDCLANSSLMQKLFGARNDDLEGIIKVWYLLFKDEENMVDYSVFVLYLCFDSAECSGVDKALIVTDLIEGKETPFETKGQKVFFRGCPEAFQDNFGVLYRGKMKDLVEGHKVIDMDFTKEIILRAGAPFHNCELYKLKNVRDFLKD</sequence>
<feature type="region of interest" description="Disordered" evidence="1">
    <location>
        <begin position="197"/>
        <end position="219"/>
    </location>
</feature>
<dbReference type="Pfam" id="PF22946">
    <property type="entry name" value="SPEF2_D5"/>
    <property type="match status" value="1"/>
</dbReference>
<dbReference type="PANTHER" id="PTHR14919">
    <property type="entry name" value="KPL2-RELATED"/>
    <property type="match status" value="1"/>
</dbReference>
<dbReference type="PANTHER" id="PTHR14919:SF0">
    <property type="entry name" value="SPERM FLAGELLAR PROTEIN 2"/>
    <property type="match status" value="1"/>
</dbReference>
<feature type="region of interest" description="Disordered" evidence="1">
    <location>
        <begin position="869"/>
        <end position="946"/>
    </location>
</feature>
<evidence type="ECO:0000256" key="1">
    <source>
        <dbReference type="SAM" id="MobiDB-lite"/>
    </source>
</evidence>